<keyword evidence="3" id="KW-1185">Reference proteome</keyword>
<dbReference type="AlphaFoldDB" id="A0A8H6DNZ2"/>
<name>A0A8H6DNZ2_9HYPO</name>
<dbReference type="Pfam" id="PF20516">
    <property type="entry name" value="PDDEXK_12"/>
    <property type="match status" value="1"/>
</dbReference>
<dbReference type="OrthoDB" id="5055382at2759"/>
<organism evidence="2 3">
    <name type="scientific">Fusarium mundagurra</name>
    <dbReference type="NCBI Taxonomy" id="1567541"/>
    <lineage>
        <taxon>Eukaryota</taxon>
        <taxon>Fungi</taxon>
        <taxon>Dikarya</taxon>
        <taxon>Ascomycota</taxon>
        <taxon>Pezizomycotina</taxon>
        <taxon>Sordariomycetes</taxon>
        <taxon>Hypocreomycetidae</taxon>
        <taxon>Hypocreales</taxon>
        <taxon>Nectriaceae</taxon>
        <taxon>Fusarium</taxon>
        <taxon>Fusarium fujikuroi species complex</taxon>
    </lineage>
</organism>
<evidence type="ECO:0000313" key="3">
    <source>
        <dbReference type="Proteomes" id="UP000544331"/>
    </source>
</evidence>
<gene>
    <name evidence="2" type="ORF">FMUND_1265</name>
</gene>
<dbReference type="EMBL" id="JAAOAN010000050">
    <property type="protein sequence ID" value="KAF5723944.1"/>
    <property type="molecule type" value="Genomic_DNA"/>
</dbReference>
<reference evidence="2 3" key="1">
    <citation type="submission" date="2020-05" db="EMBL/GenBank/DDBJ databases">
        <title>Identification and distribution of gene clusters putatively required for synthesis of sphingolipid metabolism inhibitors in phylogenetically diverse species of the filamentous fungus Fusarium.</title>
        <authorList>
            <person name="Kim H.-S."/>
            <person name="Busman M."/>
            <person name="Brown D.W."/>
            <person name="Divon H."/>
            <person name="Uhlig S."/>
            <person name="Proctor R.H."/>
        </authorList>
    </citation>
    <scope>NUCLEOTIDE SEQUENCE [LARGE SCALE GENOMIC DNA]</scope>
    <source>
        <strain evidence="2 3">NRRL 66235</strain>
    </source>
</reference>
<sequence length="366" mass="41420">MVDFCVYADSTQQNSETVRSYEDFCRTTPTRSVNHTDFQRLQTHPIVLSIETKAGSNSDAAELQIGVWHAAQWAFLKSSLLRAQDGACSIEQQNEKADQALSRLRFIPAVIVQGHRWLFVLSTRQGQKTILWKEYQFGMLCSCRGALVSSSAALPIPGLTHHHFGGNMDALLNEKLWASPHIRITEHLRHCAVPTPSIKAPVHASIRSSSCHPGITTTKMGGTTYAMMEAHFKAKTTQVEPPKEDLFEKHEYARRSAQEYDEGTKVLKFQIYDNFDNAAKIQSELWDLLHKETVLEQWDVQGLFLMTSLGEVFDALDDERLLKCFKMPTLEEFLDRLMPLTASIPSTSTITERHLNSVKESDWGHN</sequence>
<dbReference type="Proteomes" id="UP000544331">
    <property type="component" value="Unassembled WGS sequence"/>
</dbReference>
<proteinExistence type="predicted"/>
<evidence type="ECO:0000313" key="2">
    <source>
        <dbReference type="EMBL" id="KAF5723944.1"/>
    </source>
</evidence>
<comment type="caution">
    <text evidence="2">The sequence shown here is derived from an EMBL/GenBank/DDBJ whole genome shotgun (WGS) entry which is preliminary data.</text>
</comment>
<evidence type="ECO:0000259" key="1">
    <source>
        <dbReference type="Pfam" id="PF20516"/>
    </source>
</evidence>
<accession>A0A8H6DNZ2</accession>
<feature type="domain" description="PD-(D/E)XK nuclease-like" evidence="1">
    <location>
        <begin position="1"/>
        <end position="145"/>
    </location>
</feature>
<protein>
    <recommendedName>
        <fullName evidence="1">PD-(D/E)XK nuclease-like domain-containing protein</fullName>
    </recommendedName>
</protein>
<dbReference type="InterPro" id="IPR046797">
    <property type="entry name" value="PDDEXK_12"/>
</dbReference>